<protein>
    <submittedName>
        <fullName evidence="3">Transposase</fullName>
    </submittedName>
</protein>
<dbReference type="RefSeq" id="WP_112352111.1">
    <property type="nucleotide sequence ID" value="NZ_LS483452.1"/>
</dbReference>
<dbReference type="GO" id="GO:0003677">
    <property type="term" value="F:DNA binding"/>
    <property type="evidence" value="ECO:0007669"/>
    <property type="project" value="InterPro"/>
</dbReference>
<sequence>MNAKQVLSKCLSIVTPLMHKTRRQSLFAAIESSMSGGTLSVTGLGRNIDNTAKEKHKIKRVDRLCSNANLHRDIEFIYTRMAYLLVGKMKQPIIHIDWSDLDERKQNFLIRASLAAQGRSLTLYEELFPLNLKEKPKVHLEFMTKLKAMLPNDCKPIIVTDAGFRIPWFKQVLSLEWDYVGRVRNRTHCKKVAENDWGPIKKLYGLASSRAKSLGAYHLGEKVSFKTRLVIFKRKPKGRKDKNAMGDGARKSKSSRASAEREKEPWLLATSLCESTDTAKRAVKIYATRMQIEESFRDVKTGLKMNDSGTRIAAKLSVLLLIASLSQFMLYLLGLAVKAADKHWQYQANSIKHRNVLSNQFIGLRAYKNRKLKLLKSHWRAGIKLLQDLVRDPQACY</sequence>
<evidence type="ECO:0000313" key="3">
    <source>
        <dbReference type="EMBL" id="SQH75654.1"/>
    </source>
</evidence>
<feature type="domain" description="Transposase IS4-like" evidence="2">
    <location>
        <begin position="145"/>
        <end position="322"/>
    </location>
</feature>
<dbReference type="AlphaFoldDB" id="A0A330M2G4"/>
<evidence type="ECO:0000259" key="2">
    <source>
        <dbReference type="Pfam" id="PF01609"/>
    </source>
</evidence>
<dbReference type="InterPro" id="IPR002559">
    <property type="entry name" value="Transposase_11"/>
</dbReference>
<dbReference type="GO" id="GO:0006313">
    <property type="term" value="P:DNA transposition"/>
    <property type="evidence" value="ECO:0007669"/>
    <property type="project" value="InterPro"/>
</dbReference>
<feature type="region of interest" description="Disordered" evidence="1">
    <location>
        <begin position="237"/>
        <end position="262"/>
    </location>
</feature>
<dbReference type="InterPro" id="IPR012337">
    <property type="entry name" value="RNaseH-like_sf"/>
</dbReference>
<proteinExistence type="predicted"/>
<dbReference type="Proteomes" id="UP000250123">
    <property type="component" value="Chromosome SHEWBE"/>
</dbReference>
<dbReference type="EMBL" id="LS483452">
    <property type="protein sequence ID" value="SQH75654.1"/>
    <property type="molecule type" value="Genomic_DNA"/>
</dbReference>
<dbReference type="Pfam" id="PF01609">
    <property type="entry name" value="DDE_Tnp_1"/>
    <property type="match status" value="1"/>
</dbReference>
<reference evidence="4" key="1">
    <citation type="submission" date="2018-06" db="EMBL/GenBank/DDBJ databases">
        <authorList>
            <person name="Cea G.-C."/>
            <person name="William W."/>
        </authorList>
    </citation>
    <scope>NUCLEOTIDE SEQUENCE [LARGE SCALE GENOMIC DNA]</scope>
    <source>
        <strain evidence="4">DB21MT-2</strain>
    </source>
</reference>
<dbReference type="GO" id="GO:0004803">
    <property type="term" value="F:transposase activity"/>
    <property type="evidence" value="ECO:0007669"/>
    <property type="project" value="InterPro"/>
</dbReference>
<gene>
    <name evidence="3" type="ORF">SHEWBE_1688</name>
</gene>
<dbReference type="OrthoDB" id="6140187at2"/>
<evidence type="ECO:0000313" key="4">
    <source>
        <dbReference type="Proteomes" id="UP000250123"/>
    </source>
</evidence>
<dbReference type="NCBIfam" id="NF033591">
    <property type="entry name" value="transpos_IS4_2"/>
    <property type="match status" value="1"/>
</dbReference>
<dbReference type="PANTHER" id="PTHR35404">
    <property type="entry name" value="TRANSPOSASE OF TN10"/>
    <property type="match status" value="1"/>
</dbReference>
<dbReference type="SUPFAM" id="SSF53098">
    <property type="entry name" value="Ribonuclease H-like"/>
    <property type="match status" value="1"/>
</dbReference>
<name>A0A330M2G4_9GAMM</name>
<feature type="compositionally biased region" description="Basic and acidic residues" evidence="1">
    <location>
        <begin position="241"/>
        <end position="250"/>
    </location>
</feature>
<dbReference type="InterPro" id="IPR047658">
    <property type="entry name" value="IS4-like_transpos"/>
</dbReference>
<evidence type="ECO:0000256" key="1">
    <source>
        <dbReference type="SAM" id="MobiDB-lite"/>
    </source>
</evidence>
<organism evidence="3 4">
    <name type="scientific">Shewanella benthica</name>
    <dbReference type="NCBI Taxonomy" id="43661"/>
    <lineage>
        <taxon>Bacteria</taxon>
        <taxon>Pseudomonadati</taxon>
        <taxon>Pseudomonadota</taxon>
        <taxon>Gammaproteobacteria</taxon>
        <taxon>Alteromonadales</taxon>
        <taxon>Shewanellaceae</taxon>
        <taxon>Shewanella</taxon>
    </lineage>
</organism>
<dbReference type="Gene3D" id="3.90.350.10">
    <property type="entry name" value="Transposase Inhibitor Protein From Tn5, Chain A, domain 1"/>
    <property type="match status" value="1"/>
</dbReference>
<dbReference type="KEGG" id="sbk:SHEWBE_1688"/>
<accession>A0A330M2G4</accession>
<dbReference type="PANTHER" id="PTHR35404:SF8">
    <property type="entry name" value="TRANSPOSASE OF TN10"/>
    <property type="match status" value="1"/>
</dbReference>